<keyword evidence="2" id="KW-0812">Transmembrane</keyword>
<sequence>MVHEISQFDISDRKRLETGAQQKPGLWMDIGEAKITRTIFGRPRIRVVCERDKRRRARMLAALVAILIAIAAWRGWITLQQMLNAPPPLPLSARIRVGPPVFEPEDFTPAAKRQKTRTQILLEGMATRRPPEPQQPPVNAPGQVAPGKVKPSAAHKSKVPFATNHNLPANQAGSPSMLSDPIQPASSVVTSPVSIHRPTNGH</sequence>
<accession>A0A139BUM0</accession>
<evidence type="ECO:0000256" key="1">
    <source>
        <dbReference type="SAM" id="MobiDB-lite"/>
    </source>
</evidence>
<protein>
    <submittedName>
        <fullName evidence="3">Uncharacterized protein</fullName>
    </submittedName>
</protein>
<feature type="compositionally biased region" description="Polar residues" evidence="1">
    <location>
        <begin position="184"/>
        <end position="193"/>
    </location>
</feature>
<gene>
    <name evidence="3" type="ORF">AWT59_1187</name>
</gene>
<comment type="caution">
    <text evidence="3">The sequence shown here is derived from an EMBL/GenBank/DDBJ whole genome shotgun (WGS) entry which is preliminary data.</text>
</comment>
<evidence type="ECO:0000313" key="4">
    <source>
        <dbReference type="Proteomes" id="UP000070578"/>
    </source>
</evidence>
<proteinExistence type="predicted"/>
<reference evidence="3 4" key="1">
    <citation type="submission" date="2016-02" db="EMBL/GenBank/DDBJ databases">
        <authorList>
            <person name="Wen L."/>
            <person name="He K."/>
            <person name="Yang H."/>
        </authorList>
    </citation>
    <scope>NUCLEOTIDE SEQUENCE [LARGE SCALE GENOMIC DNA]</scope>
    <source>
        <strain evidence="3">ShG14-8</strain>
    </source>
</reference>
<dbReference type="Proteomes" id="UP000070578">
    <property type="component" value="Unassembled WGS sequence"/>
</dbReference>
<feature type="transmembrane region" description="Helical" evidence="2">
    <location>
        <begin position="60"/>
        <end position="77"/>
    </location>
</feature>
<evidence type="ECO:0000256" key="2">
    <source>
        <dbReference type="SAM" id="Phobius"/>
    </source>
</evidence>
<dbReference type="EMBL" id="LSLI01000022">
    <property type="protein sequence ID" value="KXS32660.1"/>
    <property type="molecule type" value="Genomic_DNA"/>
</dbReference>
<dbReference type="AlphaFoldDB" id="A0A139BUM0"/>
<feature type="region of interest" description="Disordered" evidence="1">
    <location>
        <begin position="126"/>
        <end position="202"/>
    </location>
</feature>
<evidence type="ECO:0000313" key="3">
    <source>
        <dbReference type="EMBL" id="KXS32660.1"/>
    </source>
</evidence>
<feature type="compositionally biased region" description="Polar residues" evidence="1">
    <location>
        <begin position="163"/>
        <end position="177"/>
    </location>
</feature>
<keyword evidence="2" id="KW-1133">Transmembrane helix</keyword>
<reference evidence="3 4" key="2">
    <citation type="submission" date="2016-03" db="EMBL/GenBank/DDBJ databases">
        <title>New uncultured bacterium of the family Gallionellaceae from acid mine drainage: description and reconstruction of genome based on metagenomic analysis of microbial community.</title>
        <authorList>
            <person name="Kadnikov V."/>
            <person name="Ivasenko D."/>
            <person name="Beletsky A."/>
            <person name="Mardanov A."/>
            <person name="Danilova E."/>
            <person name="Pimenov N."/>
            <person name="Karnachuk O."/>
            <person name="Ravin N."/>
        </authorList>
    </citation>
    <scope>NUCLEOTIDE SEQUENCE [LARGE SCALE GENOMIC DNA]</scope>
    <source>
        <strain evidence="3">ShG14-8</strain>
    </source>
</reference>
<name>A0A139BUM0_9PROT</name>
<organism evidence="3 4">
    <name type="scientific">Candidatus Gallionella acididurans</name>
    <dbReference type="NCBI Taxonomy" id="1796491"/>
    <lineage>
        <taxon>Bacteria</taxon>
        <taxon>Pseudomonadati</taxon>
        <taxon>Pseudomonadota</taxon>
        <taxon>Betaproteobacteria</taxon>
        <taxon>Nitrosomonadales</taxon>
        <taxon>Gallionellaceae</taxon>
        <taxon>Gallionella</taxon>
    </lineage>
</organism>
<keyword evidence="2" id="KW-0472">Membrane</keyword>